<name>A0ABY9EEF9_9GAMM</name>
<keyword evidence="1" id="KW-0812">Transmembrane</keyword>
<proteinExistence type="predicted"/>
<protein>
    <submittedName>
        <fullName evidence="2">Uncharacterized protein</fullName>
    </submittedName>
</protein>
<evidence type="ECO:0000256" key="1">
    <source>
        <dbReference type="SAM" id="Phobius"/>
    </source>
</evidence>
<dbReference type="Proteomes" id="UP001321520">
    <property type="component" value="Chromosome"/>
</dbReference>
<keyword evidence="3" id="KW-1185">Reference proteome</keyword>
<keyword evidence="1" id="KW-1133">Transmembrane helix</keyword>
<feature type="transmembrane region" description="Helical" evidence="1">
    <location>
        <begin position="6"/>
        <end position="24"/>
    </location>
</feature>
<feature type="transmembrane region" description="Helical" evidence="1">
    <location>
        <begin position="36"/>
        <end position="52"/>
    </location>
</feature>
<evidence type="ECO:0000313" key="2">
    <source>
        <dbReference type="EMBL" id="WKD51027.1"/>
    </source>
</evidence>
<dbReference type="RefSeq" id="WP_301417904.1">
    <property type="nucleotide sequence ID" value="NZ_CP098023.1"/>
</dbReference>
<accession>A0ABY9EEF9</accession>
<dbReference type="EMBL" id="CP098023">
    <property type="protein sequence ID" value="WKD51027.1"/>
    <property type="molecule type" value="Genomic_DNA"/>
</dbReference>
<sequence>MFDFSFSFLFLGVGLAIDILSCLLNSKKVIKHGGMSGIPIVSLVIYLLVFLWDKELIILAKFIDILFFVGVHVLLQYGIPVFLQKLLSTKEA</sequence>
<feature type="transmembrane region" description="Helical" evidence="1">
    <location>
        <begin position="58"/>
        <end position="83"/>
    </location>
</feature>
<evidence type="ECO:0000313" key="3">
    <source>
        <dbReference type="Proteomes" id="UP001321520"/>
    </source>
</evidence>
<organism evidence="2 3">
    <name type="scientific">Microbulbifer spongiae</name>
    <dbReference type="NCBI Taxonomy" id="2944933"/>
    <lineage>
        <taxon>Bacteria</taxon>
        <taxon>Pseudomonadati</taxon>
        <taxon>Pseudomonadota</taxon>
        <taxon>Gammaproteobacteria</taxon>
        <taxon>Cellvibrionales</taxon>
        <taxon>Microbulbiferaceae</taxon>
        <taxon>Microbulbifer</taxon>
    </lineage>
</organism>
<reference evidence="2 3" key="1">
    <citation type="submission" date="2022-05" db="EMBL/GenBank/DDBJ databases">
        <title>Microbulbifer sp. nov., isolated from sponge.</title>
        <authorList>
            <person name="Gao L."/>
        </authorList>
    </citation>
    <scope>NUCLEOTIDE SEQUENCE [LARGE SCALE GENOMIC DNA]</scope>
    <source>
        <strain evidence="2 3">MI-G</strain>
    </source>
</reference>
<keyword evidence="1" id="KW-0472">Membrane</keyword>
<gene>
    <name evidence="2" type="ORF">M8T91_06295</name>
</gene>